<evidence type="ECO:0000313" key="7">
    <source>
        <dbReference type="Proteomes" id="UP000219452"/>
    </source>
</evidence>
<dbReference type="InterPro" id="IPR023076">
    <property type="entry name" value="HMG_CoA_Rdtase_CS"/>
</dbReference>
<keyword evidence="7" id="KW-1185">Reference proteome</keyword>
<keyword evidence="4" id="KW-0560">Oxidoreductase</keyword>
<evidence type="ECO:0000256" key="1">
    <source>
        <dbReference type="ARBA" id="ARBA00007661"/>
    </source>
</evidence>
<dbReference type="SUPFAM" id="SSF55035">
    <property type="entry name" value="NAD-binding domain of HMG-CoA reductase"/>
    <property type="match status" value="1"/>
</dbReference>
<dbReference type="Gene3D" id="3.30.70.420">
    <property type="entry name" value="Hydroxymethylglutaryl-CoA reductase, class I/II, NAD/NADP-binding domain"/>
    <property type="match status" value="1"/>
</dbReference>
<keyword evidence="3" id="KW-0521">NADP</keyword>
<dbReference type="GO" id="GO:0015936">
    <property type="term" value="P:coenzyme A metabolic process"/>
    <property type="evidence" value="ECO:0007669"/>
    <property type="project" value="InterPro"/>
</dbReference>
<dbReference type="PROSITE" id="PS00318">
    <property type="entry name" value="HMG_COA_REDUCTASE_2"/>
    <property type="match status" value="1"/>
</dbReference>
<dbReference type="Pfam" id="PF25653">
    <property type="entry name" value="HMG-CoA_red_N"/>
    <property type="match status" value="1"/>
</dbReference>
<evidence type="ECO:0000256" key="4">
    <source>
        <dbReference type="ARBA" id="ARBA00023002"/>
    </source>
</evidence>
<dbReference type="PANTHER" id="PTHR10572:SF24">
    <property type="entry name" value="3-HYDROXY-3-METHYLGLUTARYL-COENZYME A REDUCTASE"/>
    <property type="match status" value="1"/>
</dbReference>
<organism evidence="6 7">
    <name type="scientific">Spirosoma fluviale</name>
    <dbReference type="NCBI Taxonomy" id="1597977"/>
    <lineage>
        <taxon>Bacteria</taxon>
        <taxon>Pseudomonadati</taxon>
        <taxon>Bacteroidota</taxon>
        <taxon>Cytophagia</taxon>
        <taxon>Cytophagales</taxon>
        <taxon>Cytophagaceae</taxon>
        <taxon>Spirosoma</taxon>
    </lineage>
</organism>
<dbReference type="AlphaFoldDB" id="A0A286FGM1"/>
<evidence type="ECO:0000259" key="5">
    <source>
        <dbReference type="Pfam" id="PF25653"/>
    </source>
</evidence>
<gene>
    <name evidence="6" type="ORF">SAMN06269250_2117</name>
</gene>
<dbReference type="InterPro" id="IPR009029">
    <property type="entry name" value="HMG_CoA_Rdtase_sub-bd_dom_sf"/>
</dbReference>
<dbReference type="Gene3D" id="3.90.770.10">
    <property type="entry name" value="3-hydroxy-3-methylglutaryl-coenzyme A Reductase, Chain A, domain 2"/>
    <property type="match status" value="1"/>
</dbReference>
<dbReference type="Proteomes" id="UP000219452">
    <property type="component" value="Unassembled WGS sequence"/>
</dbReference>
<dbReference type="EC" id="1.1.1.34" evidence="2"/>
<dbReference type="PANTHER" id="PTHR10572">
    <property type="entry name" value="3-HYDROXY-3-METHYLGLUTARYL-COENZYME A REDUCTASE"/>
    <property type="match status" value="1"/>
</dbReference>
<dbReference type="InterPro" id="IPR004554">
    <property type="entry name" value="HMG_CoA_Rdtase_eu_arc"/>
</dbReference>
<dbReference type="InterPro" id="IPR002202">
    <property type="entry name" value="HMG_CoA_Rdtase"/>
</dbReference>
<sequence length="526" mass="56610">MFRLIPQVLLKQLYTRNSLHNTASGFAFSLKNRLADATFTGLSLIRIDGQAYPAEAFQLELDGQAALPVDGISVSHPLAFPLRRSVTVYASAEPLSAGKHLIELTLQTQPFGKITLTVEDELQHERADEPSINAQRVVIPRSTSDDTSPDAVRQRQEFLGQYTQTRPQHLTNYSFDPAVIRGNCEQFVGVAQVPIGLAGPLRINGEHASGDFLIPLATTEGTLVASYNRGMKLLNQCGGVTCTVIDEGMQRAPVFVMHDARAARDLARWVAAHEPHLRAEAEATSRFARLQYITPYQTGRTLFLRFGFTTGDAAGQNMVTKATLAACTYLLQEVKDVAHFYLEANLATDKKPSFINTLQTRGKRVTAEVTIPKDLLVRELQVEPEQLDRHARLGTLGAFMSGTNNNGLHSVNGLAALFIATGQDVACLAESSAAIATSEILPNGDFYGSITLPSLIVGTVGGGTSLPTQQECLSILGCSGSGKVYKFAEIVAGVVAAGELSLAAAISSLDWVSSHESARQSTPSSQ</sequence>
<comment type="similarity">
    <text evidence="1">Belongs to the HMG-CoA reductase family.</text>
</comment>
<dbReference type="PRINTS" id="PR00071">
    <property type="entry name" value="HMGCOARDTASE"/>
</dbReference>
<accession>A0A286FGM1</accession>
<evidence type="ECO:0000313" key="6">
    <source>
        <dbReference type="EMBL" id="SOD82375.1"/>
    </source>
</evidence>
<proteinExistence type="inferred from homology"/>
<dbReference type="CDD" id="cd00643">
    <property type="entry name" value="HMG-CoA_reductase_classI"/>
    <property type="match status" value="1"/>
</dbReference>
<protein>
    <recommendedName>
        <fullName evidence="2">hydroxymethylglutaryl-CoA reductase (NADPH)</fullName>
        <ecNumber evidence="2">1.1.1.34</ecNumber>
    </recommendedName>
</protein>
<feature type="domain" description="Hydroxymethylglutaryl-CoA reductase-like" evidence="5">
    <location>
        <begin position="9"/>
        <end position="122"/>
    </location>
</feature>
<evidence type="ECO:0000256" key="3">
    <source>
        <dbReference type="ARBA" id="ARBA00022857"/>
    </source>
</evidence>
<dbReference type="SUPFAM" id="SSF56542">
    <property type="entry name" value="Substrate-binding domain of HMG-CoA reductase"/>
    <property type="match status" value="1"/>
</dbReference>
<dbReference type="RefSeq" id="WP_097125670.1">
    <property type="nucleotide sequence ID" value="NZ_OCNH01000001.1"/>
</dbReference>
<dbReference type="GO" id="GO:0008299">
    <property type="term" value="P:isoprenoid biosynthetic process"/>
    <property type="evidence" value="ECO:0007669"/>
    <property type="project" value="InterPro"/>
</dbReference>
<dbReference type="InterPro" id="IPR009023">
    <property type="entry name" value="HMG_CoA_Rdtase_NAD(P)-bd_sf"/>
</dbReference>
<dbReference type="GO" id="GO:0004420">
    <property type="term" value="F:hydroxymethylglutaryl-CoA reductase (NADPH) activity"/>
    <property type="evidence" value="ECO:0007669"/>
    <property type="project" value="UniProtKB-EC"/>
</dbReference>
<dbReference type="InterPro" id="IPR057868">
    <property type="entry name" value="HMG-CoA"/>
</dbReference>
<dbReference type="Pfam" id="PF00368">
    <property type="entry name" value="HMG-CoA_red"/>
    <property type="match status" value="1"/>
</dbReference>
<dbReference type="OrthoDB" id="9794902at2"/>
<name>A0A286FGM1_9BACT</name>
<dbReference type="InterPro" id="IPR023074">
    <property type="entry name" value="HMG_CoA_Rdtase_cat_sf"/>
</dbReference>
<reference evidence="7" key="1">
    <citation type="submission" date="2017-09" db="EMBL/GenBank/DDBJ databases">
        <authorList>
            <person name="Varghese N."/>
            <person name="Submissions S."/>
        </authorList>
    </citation>
    <scope>NUCLEOTIDE SEQUENCE [LARGE SCALE GENOMIC DNA]</scope>
    <source>
        <strain evidence="7">DSM 29961</strain>
    </source>
</reference>
<dbReference type="EMBL" id="OCNH01000001">
    <property type="protein sequence ID" value="SOD82375.1"/>
    <property type="molecule type" value="Genomic_DNA"/>
</dbReference>
<dbReference type="PROSITE" id="PS50065">
    <property type="entry name" value="HMG_COA_REDUCTASE_4"/>
    <property type="match status" value="1"/>
</dbReference>
<evidence type="ECO:0000256" key="2">
    <source>
        <dbReference type="ARBA" id="ARBA00012999"/>
    </source>
</evidence>